<sequence>MPFNTTSSKIVVHPQYDPAIFAHDFCLIKLTDPAPQSDTVRYATLATSYPPAGTKAIVTGWGYTNGTDDTSLATNLQSAELTVIDQATCARYWLPLGDPIHNYQLCTQNKDKSFCSYGGTNTQNMSSTTSTKVIKHPHYDKKTADHDFCLVKLVKPVELSDTVMVIPMASSYPSNETIAIAMGWGRTDGNNEKSTSPVLLEAELNILDRDTCVEKYKFGGDRPIHNDQICTNTMGKSICQGDSGGPLTVMNGTIRELVGVVSFVQTGCPKIGRELGHKAIIKYGGTNLDNMPFSTTWSGVAIHPLYNNPKEYAYDFCLIKMVDPVKTLSDQVQYAKLATDYPPNGTKAFVSGWGKTDGKDEKSTANELQHAQLTIINLEECEKDWSDIGSDQICTKSIDTGTCNGDSGGPLTIESSREVVGVVSYGERFCPFGVPIVYGYIPA</sequence>
<dbReference type="InterPro" id="IPR001314">
    <property type="entry name" value="Peptidase_S1A"/>
</dbReference>
<reference evidence="8" key="1">
    <citation type="submission" date="2020-11" db="EMBL/GenBank/DDBJ databases">
        <authorList>
            <person name="Tran Van P."/>
        </authorList>
    </citation>
    <scope>NUCLEOTIDE SEQUENCE</scope>
</reference>
<keyword evidence="5" id="KW-0720">Serine protease</keyword>
<gene>
    <name evidence="8" type="ORF">ONB1V03_LOCUS8339</name>
</gene>
<proteinExistence type="predicted"/>
<comment type="subcellular location">
    <subcellularLocation>
        <location evidence="1">Secreted</location>
    </subcellularLocation>
</comment>
<dbReference type="PANTHER" id="PTHR24264">
    <property type="entry name" value="TRYPSIN-RELATED"/>
    <property type="match status" value="1"/>
</dbReference>
<evidence type="ECO:0000256" key="1">
    <source>
        <dbReference type="ARBA" id="ARBA00004613"/>
    </source>
</evidence>
<dbReference type="PROSITE" id="PS50240">
    <property type="entry name" value="TRYPSIN_DOM"/>
    <property type="match status" value="2"/>
</dbReference>
<dbReference type="SMART" id="SM00020">
    <property type="entry name" value="Tryp_SPc"/>
    <property type="match status" value="2"/>
</dbReference>
<keyword evidence="4" id="KW-0378">Hydrolase</keyword>
<dbReference type="GO" id="GO:0006508">
    <property type="term" value="P:proteolysis"/>
    <property type="evidence" value="ECO:0007669"/>
    <property type="project" value="UniProtKB-KW"/>
</dbReference>
<evidence type="ECO:0000256" key="2">
    <source>
        <dbReference type="ARBA" id="ARBA00022525"/>
    </source>
</evidence>
<dbReference type="InterPro" id="IPR050127">
    <property type="entry name" value="Serine_Proteases_S1"/>
</dbReference>
<dbReference type="PROSITE" id="PS00135">
    <property type="entry name" value="TRYPSIN_SER"/>
    <property type="match status" value="2"/>
</dbReference>
<evidence type="ECO:0000313" key="8">
    <source>
        <dbReference type="EMBL" id="CAD7651518.1"/>
    </source>
</evidence>
<keyword evidence="3" id="KW-0645">Protease</keyword>
<feature type="non-terminal residue" evidence="8">
    <location>
        <position position="1"/>
    </location>
</feature>
<dbReference type="EMBL" id="CAJPVJ010004723">
    <property type="protein sequence ID" value="CAG2168855.1"/>
    <property type="molecule type" value="Genomic_DNA"/>
</dbReference>
<dbReference type="Pfam" id="PF00089">
    <property type="entry name" value="Trypsin"/>
    <property type="match status" value="3"/>
</dbReference>
<accession>A0A7R9M0Z0</accession>
<dbReference type="AlphaFoldDB" id="A0A7R9M0Z0"/>
<organism evidence="8">
    <name type="scientific">Oppiella nova</name>
    <dbReference type="NCBI Taxonomy" id="334625"/>
    <lineage>
        <taxon>Eukaryota</taxon>
        <taxon>Metazoa</taxon>
        <taxon>Ecdysozoa</taxon>
        <taxon>Arthropoda</taxon>
        <taxon>Chelicerata</taxon>
        <taxon>Arachnida</taxon>
        <taxon>Acari</taxon>
        <taxon>Acariformes</taxon>
        <taxon>Sarcoptiformes</taxon>
        <taxon>Oribatida</taxon>
        <taxon>Brachypylina</taxon>
        <taxon>Oppioidea</taxon>
        <taxon>Oppiidae</taxon>
        <taxon>Oppiella</taxon>
    </lineage>
</organism>
<keyword evidence="6" id="KW-1015">Disulfide bond</keyword>
<dbReference type="GO" id="GO:0004252">
    <property type="term" value="F:serine-type endopeptidase activity"/>
    <property type="evidence" value="ECO:0007669"/>
    <property type="project" value="InterPro"/>
</dbReference>
<dbReference type="PRINTS" id="PR00722">
    <property type="entry name" value="CHYMOTRYPSIN"/>
</dbReference>
<feature type="domain" description="Peptidase S1" evidence="7">
    <location>
        <begin position="300"/>
        <end position="443"/>
    </location>
</feature>
<dbReference type="OrthoDB" id="6503465at2759"/>
<dbReference type="InterPro" id="IPR001254">
    <property type="entry name" value="Trypsin_dom"/>
</dbReference>
<dbReference type="InterPro" id="IPR009003">
    <property type="entry name" value="Peptidase_S1_PA"/>
</dbReference>
<dbReference type="GO" id="GO:0005615">
    <property type="term" value="C:extracellular space"/>
    <property type="evidence" value="ECO:0007669"/>
    <property type="project" value="TreeGrafter"/>
</dbReference>
<dbReference type="InterPro" id="IPR043504">
    <property type="entry name" value="Peptidase_S1_PA_chymotrypsin"/>
</dbReference>
<feature type="domain" description="Peptidase S1" evidence="7">
    <location>
        <begin position="83"/>
        <end position="303"/>
    </location>
</feature>
<dbReference type="EMBL" id="OC919548">
    <property type="protein sequence ID" value="CAD7651518.1"/>
    <property type="molecule type" value="Genomic_DNA"/>
</dbReference>
<dbReference type="CDD" id="cd00190">
    <property type="entry name" value="Tryp_SPc"/>
    <property type="match status" value="1"/>
</dbReference>
<evidence type="ECO:0000256" key="5">
    <source>
        <dbReference type="ARBA" id="ARBA00022825"/>
    </source>
</evidence>
<evidence type="ECO:0000256" key="4">
    <source>
        <dbReference type="ARBA" id="ARBA00022801"/>
    </source>
</evidence>
<keyword evidence="2" id="KW-0964">Secreted</keyword>
<evidence type="ECO:0000313" key="9">
    <source>
        <dbReference type="Proteomes" id="UP000728032"/>
    </source>
</evidence>
<protein>
    <recommendedName>
        <fullName evidence="7">Peptidase S1 domain-containing protein</fullName>
    </recommendedName>
</protein>
<dbReference type="PANTHER" id="PTHR24264:SF65">
    <property type="entry name" value="SRCR DOMAIN-CONTAINING PROTEIN"/>
    <property type="match status" value="1"/>
</dbReference>
<dbReference type="Gene3D" id="2.40.10.10">
    <property type="entry name" value="Trypsin-like serine proteases"/>
    <property type="match status" value="3"/>
</dbReference>
<name>A0A7R9M0Z0_9ACAR</name>
<keyword evidence="9" id="KW-1185">Reference proteome</keyword>
<evidence type="ECO:0000256" key="6">
    <source>
        <dbReference type="ARBA" id="ARBA00023157"/>
    </source>
</evidence>
<dbReference type="SUPFAM" id="SSF50494">
    <property type="entry name" value="Trypsin-like serine proteases"/>
    <property type="match status" value="3"/>
</dbReference>
<dbReference type="InterPro" id="IPR033116">
    <property type="entry name" value="TRYPSIN_SER"/>
</dbReference>
<dbReference type="FunFam" id="2.40.10.10:FF:000036">
    <property type="entry name" value="Trypsin beta"/>
    <property type="match status" value="1"/>
</dbReference>
<evidence type="ECO:0000259" key="7">
    <source>
        <dbReference type="PROSITE" id="PS50240"/>
    </source>
</evidence>
<dbReference type="Proteomes" id="UP000728032">
    <property type="component" value="Unassembled WGS sequence"/>
</dbReference>
<evidence type="ECO:0000256" key="3">
    <source>
        <dbReference type="ARBA" id="ARBA00022670"/>
    </source>
</evidence>